<accession>A0AAW8GFU5</accession>
<gene>
    <name evidence="4" type="ORF">QE383_003371</name>
</gene>
<evidence type="ECO:0000256" key="2">
    <source>
        <dbReference type="SAM" id="MobiDB-lite"/>
    </source>
</evidence>
<keyword evidence="3" id="KW-0732">Signal</keyword>
<evidence type="ECO:0000313" key="5">
    <source>
        <dbReference type="Proteomes" id="UP001234354"/>
    </source>
</evidence>
<sequence length="475" mass="50782">MTTRIATMARRPLALAMIVALMAPGVALAQSKKEKALEARVAQLEAQVQQLLSAQQQTQAQVVQTQSQVSQTQTQVADTKTELDQVKATAAAKPAAPQFTTAPGMSVAFHGFVNATAFQQSRPFNFGNGQNAEWPTPGGKGDLSGVDIRNTRFWVDITGAKMGEHWTGGARLEMDFFGGNNGTGAYSGQQPVPRLRQAYLDMDNAATGTKVRVGQQWTLMFPLDNVPDSVAHVAFPLGFGTGMIGWRYPGVVVMQDLNHGSDGPKWRLDVGAFSGNWSGPGSTTNYLTGGNAGFNPQFEARVRVAGSNWVAYAAGHYSKIDLGGVDGATPTPIRSDIKSTAFEVGGMVKPGNWNIKAFAFTGNGMGQNFGALSQFGDISETGGYAQVGYSFNKNWSLNAFYAVDNPDKDDVLRWRGTAVGLLGNRQTALNLIYANGPYKLGLEAMHDKLEHTVGTTANTTTESGNQVSVSAQYTF</sequence>
<proteinExistence type="predicted"/>
<dbReference type="EMBL" id="JAUTBB010000001">
    <property type="protein sequence ID" value="MDQ1121063.1"/>
    <property type="molecule type" value="Genomic_DNA"/>
</dbReference>
<dbReference type="Proteomes" id="UP001234354">
    <property type="component" value="Unassembled WGS sequence"/>
</dbReference>
<dbReference type="AlphaFoldDB" id="A0AAW8GFU5"/>
<comment type="caution">
    <text evidence="4">The sequence shown here is derived from an EMBL/GenBank/DDBJ whole genome shotgun (WGS) entry which is preliminary data.</text>
</comment>
<protein>
    <submittedName>
        <fullName evidence="4">Coiled-coil protein SlyX</fullName>
    </submittedName>
</protein>
<evidence type="ECO:0000256" key="1">
    <source>
        <dbReference type="SAM" id="Coils"/>
    </source>
</evidence>
<reference evidence="4" key="1">
    <citation type="submission" date="2023-07" db="EMBL/GenBank/DDBJ databases">
        <title>Functional and genomic diversity of the sorghum phyllosphere microbiome.</title>
        <authorList>
            <person name="Shade A."/>
        </authorList>
    </citation>
    <scope>NUCLEOTIDE SEQUENCE</scope>
    <source>
        <strain evidence="4">SORGH_AS_0908</strain>
    </source>
</reference>
<feature type="chain" id="PRO_5043532726" evidence="3">
    <location>
        <begin position="30"/>
        <end position="475"/>
    </location>
</feature>
<feature type="signal peptide" evidence="3">
    <location>
        <begin position="1"/>
        <end position="29"/>
    </location>
</feature>
<organism evidence="4 5">
    <name type="scientific">Pseudoxanthomonas winnipegensis</name>
    <dbReference type="NCBI Taxonomy" id="2480810"/>
    <lineage>
        <taxon>Bacteria</taxon>
        <taxon>Pseudomonadati</taxon>
        <taxon>Pseudomonadota</taxon>
        <taxon>Gammaproteobacteria</taxon>
        <taxon>Lysobacterales</taxon>
        <taxon>Lysobacteraceae</taxon>
        <taxon>Pseudoxanthomonas</taxon>
    </lineage>
</organism>
<feature type="region of interest" description="Disordered" evidence="2">
    <location>
        <begin position="456"/>
        <end position="475"/>
    </location>
</feature>
<name>A0AAW8GFU5_9GAMM</name>
<evidence type="ECO:0000313" key="4">
    <source>
        <dbReference type="EMBL" id="MDQ1121063.1"/>
    </source>
</evidence>
<dbReference type="SUPFAM" id="SSF56935">
    <property type="entry name" value="Porins"/>
    <property type="match status" value="1"/>
</dbReference>
<evidence type="ECO:0000256" key="3">
    <source>
        <dbReference type="SAM" id="SignalP"/>
    </source>
</evidence>
<keyword evidence="1" id="KW-0175">Coiled coil</keyword>
<dbReference type="RefSeq" id="WP_306994820.1">
    <property type="nucleotide sequence ID" value="NZ_JAUTBB010000001.1"/>
</dbReference>
<feature type="coiled-coil region" evidence="1">
    <location>
        <begin position="27"/>
        <end position="61"/>
    </location>
</feature>